<evidence type="ECO:0000256" key="1">
    <source>
        <dbReference type="ARBA" id="ARBA00009716"/>
    </source>
</evidence>
<sequence>MNRLSGKSNAGEDREDASRSLIRPNGDNMRSAIKQVASGWLSVTSNYLADIDEPQIKVAQGAKPGEDLDTRFPNRLPRPHSTDGDGLISPPPHRDIYSIEDLKQLISHLKWTGIKYAGFPWELGLAETHQALVLKNLSGPVCLQTDVQIIVINFPSALLFPLRLQKHLSRRCCHARPSLESQVHWTAPEAMINFLYYVAEDRKPHTVMLGIGTLNKMAGRTNLLKVDKTLRNPKTVNIDLSAVLKPGWKMRQ</sequence>
<feature type="region of interest" description="Disordered" evidence="2">
    <location>
        <begin position="61"/>
        <end position="90"/>
    </location>
</feature>
<organism evidence="4 5">
    <name type="scientific">Puccinia coronata f. sp. avenae</name>
    <dbReference type="NCBI Taxonomy" id="200324"/>
    <lineage>
        <taxon>Eukaryota</taxon>
        <taxon>Fungi</taxon>
        <taxon>Dikarya</taxon>
        <taxon>Basidiomycota</taxon>
        <taxon>Pucciniomycotina</taxon>
        <taxon>Pucciniomycetes</taxon>
        <taxon>Pucciniales</taxon>
        <taxon>Pucciniaceae</taxon>
        <taxon>Puccinia</taxon>
    </lineage>
</organism>
<feature type="domain" description="Glutamate synthase" evidence="3">
    <location>
        <begin position="1"/>
        <end position="110"/>
    </location>
</feature>
<dbReference type="SUPFAM" id="SSF51395">
    <property type="entry name" value="FMN-linked oxidoreductases"/>
    <property type="match status" value="1"/>
</dbReference>
<evidence type="ECO:0000313" key="4">
    <source>
        <dbReference type="EMBL" id="PLW32494.1"/>
    </source>
</evidence>
<proteinExistence type="inferred from homology"/>
<name>A0A2N5U418_9BASI</name>
<dbReference type="GO" id="GO:0006537">
    <property type="term" value="P:glutamate biosynthetic process"/>
    <property type="evidence" value="ECO:0007669"/>
    <property type="project" value="InterPro"/>
</dbReference>
<accession>A0A2N5U418</accession>
<feature type="region of interest" description="Disordered" evidence="2">
    <location>
        <begin position="1"/>
        <end position="28"/>
    </location>
</feature>
<dbReference type="AlphaFoldDB" id="A0A2N5U418"/>
<protein>
    <recommendedName>
        <fullName evidence="3">Glutamate synthase domain-containing protein</fullName>
    </recommendedName>
</protein>
<evidence type="ECO:0000256" key="2">
    <source>
        <dbReference type="SAM" id="MobiDB-lite"/>
    </source>
</evidence>
<reference evidence="4 5" key="1">
    <citation type="submission" date="2017-11" db="EMBL/GenBank/DDBJ databases">
        <title>De novo assembly and phasing of dikaryotic genomes from two isolates of Puccinia coronata f. sp. avenae, the causal agent of oat crown rust.</title>
        <authorList>
            <person name="Miller M.E."/>
            <person name="Zhang Y."/>
            <person name="Omidvar V."/>
            <person name="Sperschneider J."/>
            <person name="Schwessinger B."/>
            <person name="Raley C."/>
            <person name="Palmer J.M."/>
            <person name="Garnica D."/>
            <person name="Upadhyaya N."/>
            <person name="Rathjen J."/>
            <person name="Taylor J.M."/>
            <person name="Park R.F."/>
            <person name="Dodds P.N."/>
            <person name="Hirsch C.D."/>
            <person name="Kianian S.F."/>
            <person name="Figueroa M."/>
        </authorList>
    </citation>
    <scope>NUCLEOTIDE SEQUENCE [LARGE SCALE GENOMIC DNA]</scope>
    <source>
        <strain evidence="4">12SD80</strain>
    </source>
</reference>
<dbReference type="Proteomes" id="UP000235392">
    <property type="component" value="Unassembled WGS sequence"/>
</dbReference>
<comment type="similarity">
    <text evidence="1">Belongs to the glutamate synthase family.</text>
</comment>
<dbReference type="Gene3D" id="3.20.20.70">
    <property type="entry name" value="Aldolase class I"/>
    <property type="match status" value="3"/>
</dbReference>
<evidence type="ECO:0000313" key="5">
    <source>
        <dbReference type="Proteomes" id="UP000235392"/>
    </source>
</evidence>
<dbReference type="InterPro" id="IPR051394">
    <property type="entry name" value="Glutamate_Synthase"/>
</dbReference>
<dbReference type="PANTHER" id="PTHR43100">
    <property type="entry name" value="GLUTAMATE SYNTHASE [NADPH] SMALL CHAIN"/>
    <property type="match status" value="1"/>
</dbReference>
<evidence type="ECO:0000259" key="3">
    <source>
        <dbReference type="Pfam" id="PF01645"/>
    </source>
</evidence>
<dbReference type="InterPro" id="IPR002932">
    <property type="entry name" value="Glu_synthdom"/>
</dbReference>
<dbReference type="GO" id="GO:0015930">
    <property type="term" value="F:glutamate synthase activity"/>
    <property type="evidence" value="ECO:0007669"/>
    <property type="project" value="InterPro"/>
</dbReference>
<dbReference type="InterPro" id="IPR013785">
    <property type="entry name" value="Aldolase_TIM"/>
</dbReference>
<dbReference type="PANTHER" id="PTHR43100:SF1">
    <property type="entry name" value="GLUTAMATE SYNTHASE [NADPH] SMALL CHAIN"/>
    <property type="match status" value="1"/>
</dbReference>
<dbReference type="Pfam" id="PF01645">
    <property type="entry name" value="Glu_synthase"/>
    <property type="match status" value="1"/>
</dbReference>
<dbReference type="EMBL" id="PGCI01000241">
    <property type="protein sequence ID" value="PLW32494.1"/>
    <property type="molecule type" value="Genomic_DNA"/>
</dbReference>
<gene>
    <name evidence="4" type="ORF">PCASD_14654</name>
</gene>
<comment type="caution">
    <text evidence="4">The sequence shown here is derived from an EMBL/GenBank/DDBJ whole genome shotgun (WGS) entry which is preliminary data.</text>
</comment>